<sequence length="300" mass="35556">MTLRTKHGKNQGKKMKPRKIYLAEPHDYFGINHFLKMQERQRQLAKEGSLESLGYDYRKESCQPVNGIVPSKCWRAYDLHNKPRGLYSEEEKKIAALESSFYNKTAVSVPLKEVLATKFKRFFARFIHNQAETEPLVRESSPSSETLLKANPTSTMQYNPDTREPHPRKQVRFAPDTIFCERDDKSPFRLNLIQRKEQRVMRKIEKEEMLRPRPFLPFLESGLSYHDDEEFYRLKNSDAHKHPHIVRRESPERSHCWGIILKALRFNFCCMVEEEEGSSYSSPSSMRSFRYHEDFCKRNL</sequence>
<gene>
    <name evidence="2" type="ORF">AFUS01_LOCUS9127</name>
</gene>
<protein>
    <submittedName>
        <fullName evidence="2">Uncharacterized protein</fullName>
    </submittedName>
</protein>
<comment type="caution">
    <text evidence="2">The sequence shown here is derived from an EMBL/GenBank/DDBJ whole genome shotgun (WGS) entry which is preliminary data.</text>
</comment>
<organism evidence="2 3">
    <name type="scientific">Allacma fusca</name>
    <dbReference type="NCBI Taxonomy" id="39272"/>
    <lineage>
        <taxon>Eukaryota</taxon>
        <taxon>Metazoa</taxon>
        <taxon>Ecdysozoa</taxon>
        <taxon>Arthropoda</taxon>
        <taxon>Hexapoda</taxon>
        <taxon>Collembola</taxon>
        <taxon>Symphypleona</taxon>
        <taxon>Sminthuridae</taxon>
        <taxon>Allacma</taxon>
    </lineage>
</organism>
<accession>A0A8J2NSU0</accession>
<evidence type="ECO:0000256" key="1">
    <source>
        <dbReference type="SAM" id="MobiDB-lite"/>
    </source>
</evidence>
<feature type="region of interest" description="Disordered" evidence="1">
    <location>
        <begin position="135"/>
        <end position="168"/>
    </location>
</feature>
<dbReference type="AlphaFoldDB" id="A0A8J2NSU0"/>
<reference evidence="2" key="1">
    <citation type="submission" date="2021-06" db="EMBL/GenBank/DDBJ databases">
        <authorList>
            <person name="Hodson N. C."/>
            <person name="Mongue J. A."/>
            <person name="Jaron S. K."/>
        </authorList>
    </citation>
    <scope>NUCLEOTIDE SEQUENCE</scope>
</reference>
<proteinExistence type="predicted"/>
<dbReference type="Proteomes" id="UP000708208">
    <property type="component" value="Unassembled WGS sequence"/>
</dbReference>
<keyword evidence="3" id="KW-1185">Reference proteome</keyword>
<evidence type="ECO:0000313" key="2">
    <source>
        <dbReference type="EMBL" id="CAG7719823.1"/>
    </source>
</evidence>
<evidence type="ECO:0000313" key="3">
    <source>
        <dbReference type="Proteomes" id="UP000708208"/>
    </source>
</evidence>
<name>A0A8J2NSU0_9HEXA</name>
<feature type="compositionally biased region" description="Polar residues" evidence="1">
    <location>
        <begin position="140"/>
        <end position="160"/>
    </location>
</feature>
<dbReference type="EMBL" id="CAJVCH010064825">
    <property type="protein sequence ID" value="CAG7719823.1"/>
    <property type="molecule type" value="Genomic_DNA"/>
</dbReference>